<comment type="function">
    <text evidence="6">Participates in both the initiation and recycling phases of transcription. In the presence of the delta subunit, RNAP displays an increased specificity of transcription, a decreased affinity for nucleic acids, and an increased efficiency of RNA synthesis because of enhanced recycling.</text>
</comment>
<dbReference type="EMBL" id="JBHTKJ010000001">
    <property type="protein sequence ID" value="MFD1036883.1"/>
    <property type="molecule type" value="Genomic_DNA"/>
</dbReference>
<accession>A0ABW3LGE8</accession>
<dbReference type="PROSITE" id="PS51913">
    <property type="entry name" value="HTH_HARE"/>
    <property type="match status" value="1"/>
</dbReference>
<dbReference type="GO" id="GO:0003899">
    <property type="term" value="F:DNA-directed RNA polymerase activity"/>
    <property type="evidence" value="ECO:0007669"/>
    <property type="project" value="UniProtKB-EC"/>
</dbReference>
<sequence>MSLKKYSHEEIEKMSMLELANLILLDGKKAQNFRDVFEKIAKMKGFTNEENKERIAQFYTDLNLDGRFMTIGSNMWGLKRWYPVEQADEEVTNAPKKKKKKAKAKPKKKKKEKEPEVEEDLDVVDDNIEVLTANFNDDDDDDDEDEDIDFDDEFDDDDYDESDDDDDESDEEEVKK</sequence>
<reference evidence="10" key="1">
    <citation type="journal article" date="2019" name="Int. J. Syst. Evol. Microbiol.">
        <title>The Global Catalogue of Microorganisms (GCM) 10K type strain sequencing project: providing services to taxonomists for standard genome sequencing and annotation.</title>
        <authorList>
            <consortium name="The Broad Institute Genomics Platform"/>
            <consortium name="The Broad Institute Genome Sequencing Center for Infectious Disease"/>
            <person name="Wu L."/>
            <person name="Ma J."/>
        </authorList>
    </citation>
    <scope>NUCLEOTIDE SEQUENCE [LARGE SCALE GENOMIC DNA]</scope>
    <source>
        <strain evidence="10">CCUG 56754</strain>
    </source>
</reference>
<evidence type="ECO:0000256" key="4">
    <source>
        <dbReference type="ARBA" id="ARBA00022695"/>
    </source>
</evidence>
<evidence type="ECO:0000256" key="7">
    <source>
        <dbReference type="SAM" id="MobiDB-lite"/>
    </source>
</evidence>
<gene>
    <name evidence="6 9" type="primary">rpoE</name>
    <name evidence="9" type="ORF">ACFQ3N_00375</name>
</gene>
<feature type="compositionally biased region" description="Acidic residues" evidence="7">
    <location>
        <begin position="115"/>
        <end position="128"/>
    </location>
</feature>
<dbReference type="InterPro" id="IPR038087">
    <property type="entry name" value="RNAP_delta_N_dom_sf"/>
</dbReference>
<evidence type="ECO:0000256" key="2">
    <source>
        <dbReference type="ARBA" id="ARBA00022478"/>
    </source>
</evidence>
<keyword evidence="3 6" id="KW-0808">Transferase</keyword>
<evidence type="ECO:0000256" key="6">
    <source>
        <dbReference type="HAMAP-Rule" id="MF_00357"/>
    </source>
</evidence>
<dbReference type="InterPro" id="IPR029757">
    <property type="entry name" value="RpoE"/>
</dbReference>
<evidence type="ECO:0000256" key="3">
    <source>
        <dbReference type="ARBA" id="ARBA00022679"/>
    </source>
</evidence>
<dbReference type="NCBIfam" id="TIGR04567">
    <property type="entry name" value="RNAP_delt_lowGC"/>
    <property type="match status" value="1"/>
</dbReference>
<feature type="compositionally biased region" description="Basic residues" evidence="7">
    <location>
        <begin position="95"/>
        <end position="111"/>
    </location>
</feature>
<organism evidence="9 10">
    <name type="scientific">Virgibacillus byunsanensis</name>
    <dbReference type="NCBI Taxonomy" id="570945"/>
    <lineage>
        <taxon>Bacteria</taxon>
        <taxon>Bacillati</taxon>
        <taxon>Bacillota</taxon>
        <taxon>Bacilli</taxon>
        <taxon>Bacillales</taxon>
        <taxon>Bacillaceae</taxon>
        <taxon>Virgibacillus</taxon>
    </lineage>
</organism>
<dbReference type="Gene3D" id="1.10.10.1250">
    <property type="entry name" value="RNA polymerase, subunit delta, N-terminal domain"/>
    <property type="match status" value="1"/>
</dbReference>
<dbReference type="Proteomes" id="UP001597040">
    <property type="component" value="Unassembled WGS sequence"/>
</dbReference>
<dbReference type="Pfam" id="PF05066">
    <property type="entry name" value="HARE-HTH"/>
    <property type="match status" value="1"/>
</dbReference>
<dbReference type="InterPro" id="IPR007759">
    <property type="entry name" value="Asxl_HARE-HTH"/>
</dbReference>
<proteinExistence type="inferred from homology"/>
<feature type="domain" description="HTH HARE-type" evidence="8">
    <location>
        <begin position="14"/>
        <end position="81"/>
    </location>
</feature>
<evidence type="ECO:0000256" key="5">
    <source>
        <dbReference type="ARBA" id="ARBA00023163"/>
    </source>
</evidence>
<feature type="compositionally biased region" description="Acidic residues" evidence="7">
    <location>
        <begin position="136"/>
        <end position="176"/>
    </location>
</feature>
<keyword evidence="4 6" id="KW-0548">Nucleotidyltransferase</keyword>
<comment type="subunit">
    <text evidence="6">RNAP is composed of a core of 2 alpha, a beta and a beta' subunits. The core is associated with a delta subunit and one of several sigma factors.</text>
</comment>
<dbReference type="RefSeq" id="WP_390358475.1">
    <property type="nucleotide sequence ID" value="NZ_JBHTKJ010000001.1"/>
</dbReference>
<evidence type="ECO:0000313" key="10">
    <source>
        <dbReference type="Proteomes" id="UP001597040"/>
    </source>
</evidence>
<name>A0ABW3LGE8_9BACI</name>
<dbReference type="HAMAP" id="MF_00357">
    <property type="entry name" value="RNApol_bact_RpoE"/>
    <property type="match status" value="1"/>
</dbReference>
<evidence type="ECO:0000259" key="8">
    <source>
        <dbReference type="PROSITE" id="PS51913"/>
    </source>
</evidence>
<comment type="similarity">
    <text evidence="1 6">Belongs to the RpoE family.</text>
</comment>
<keyword evidence="10" id="KW-1185">Reference proteome</keyword>
<evidence type="ECO:0000313" key="9">
    <source>
        <dbReference type="EMBL" id="MFD1036883.1"/>
    </source>
</evidence>
<comment type="caution">
    <text evidence="9">The sequence shown here is derived from an EMBL/GenBank/DDBJ whole genome shotgun (WGS) entry which is preliminary data.</text>
</comment>
<feature type="region of interest" description="Disordered" evidence="7">
    <location>
        <begin position="88"/>
        <end position="176"/>
    </location>
</feature>
<dbReference type="GO" id="GO:0000428">
    <property type="term" value="C:DNA-directed RNA polymerase complex"/>
    <property type="evidence" value="ECO:0007669"/>
    <property type="project" value="UniProtKB-KW"/>
</dbReference>
<keyword evidence="2 6" id="KW-0240">DNA-directed RNA polymerase</keyword>
<evidence type="ECO:0000256" key="1">
    <source>
        <dbReference type="ARBA" id="ARBA00009828"/>
    </source>
</evidence>
<protein>
    <recommendedName>
        <fullName evidence="6">Probable DNA-directed RNA polymerase subunit delta</fullName>
    </recommendedName>
    <alternativeName>
        <fullName evidence="6">RNAP delta factor</fullName>
    </alternativeName>
</protein>
<keyword evidence="5 6" id="KW-0804">Transcription</keyword>